<dbReference type="AlphaFoldDB" id="A0A6G8AU48"/>
<evidence type="ECO:0000313" key="4">
    <source>
        <dbReference type="Proteomes" id="UP000501747"/>
    </source>
</evidence>
<gene>
    <name evidence="3" type="ORF">G7082_08120</name>
</gene>
<protein>
    <recommendedName>
        <fullName evidence="5">Gram-positive pilin subunit D1 N-terminal domain-containing protein</fullName>
    </recommendedName>
</protein>
<evidence type="ECO:0000313" key="3">
    <source>
        <dbReference type="EMBL" id="QIL48465.1"/>
    </source>
</evidence>
<reference evidence="3 4" key="1">
    <citation type="submission" date="2020-03" db="EMBL/GenBank/DDBJ databases">
        <title>Vagococcus sp. nov., isolated from beetles.</title>
        <authorList>
            <person name="Hyun D.-W."/>
            <person name="Bae J.-W."/>
        </authorList>
    </citation>
    <scope>NUCLEOTIDE SEQUENCE [LARGE SCALE GENOMIC DNA]</scope>
    <source>
        <strain evidence="3 4">HDW17B</strain>
    </source>
</reference>
<keyword evidence="2" id="KW-0732">Signal</keyword>
<dbReference type="KEGG" id="vhy:G7082_08120"/>
<feature type="signal peptide" evidence="2">
    <location>
        <begin position="1"/>
        <end position="24"/>
    </location>
</feature>
<feature type="chain" id="PRO_5026222179" description="Gram-positive pilin subunit D1 N-terminal domain-containing protein" evidence="2">
    <location>
        <begin position="25"/>
        <end position="257"/>
    </location>
</feature>
<keyword evidence="4" id="KW-1185">Reference proteome</keyword>
<evidence type="ECO:0000256" key="1">
    <source>
        <dbReference type="SAM" id="Phobius"/>
    </source>
</evidence>
<feature type="transmembrane region" description="Helical" evidence="1">
    <location>
        <begin position="231"/>
        <end position="251"/>
    </location>
</feature>
<sequence>MKKINYVILFSLFTLLALPTMLHAETTQKKQLPEIETSEQIYALTKRGKSLEAKDFTAAIEAEHDLKIKDISFSKNHRANTMMPGILKTELIFTTTSGDTYEEKLPYLIEEEKATISIEDISYSTRSNQLNFKTSNRSANVYMLADNKIYACPTDNNGSFKGKYNPHKLPETIKLISFDDEGNYSDEYILTLSNDKIEQKTLKHSALSYNKTKHNQESLDMVGSHRSKRTTISLVTVVIVFILFLSSKRYFSARRQN</sequence>
<proteinExistence type="predicted"/>
<accession>A0A6G8AU48</accession>
<dbReference type="EMBL" id="CP049887">
    <property type="protein sequence ID" value="QIL48465.1"/>
    <property type="molecule type" value="Genomic_DNA"/>
</dbReference>
<dbReference type="Proteomes" id="UP000501747">
    <property type="component" value="Chromosome"/>
</dbReference>
<keyword evidence="1" id="KW-0472">Membrane</keyword>
<keyword evidence="1" id="KW-0812">Transmembrane</keyword>
<evidence type="ECO:0008006" key="5">
    <source>
        <dbReference type="Google" id="ProtNLM"/>
    </source>
</evidence>
<organism evidence="3 4">
    <name type="scientific">Vagococcus hydrophili</name>
    <dbReference type="NCBI Taxonomy" id="2714947"/>
    <lineage>
        <taxon>Bacteria</taxon>
        <taxon>Bacillati</taxon>
        <taxon>Bacillota</taxon>
        <taxon>Bacilli</taxon>
        <taxon>Lactobacillales</taxon>
        <taxon>Enterococcaceae</taxon>
        <taxon>Vagococcus</taxon>
    </lineage>
</organism>
<keyword evidence="1" id="KW-1133">Transmembrane helix</keyword>
<dbReference type="RefSeq" id="WP_166034610.1">
    <property type="nucleotide sequence ID" value="NZ_CP049887.1"/>
</dbReference>
<name>A0A6G8AU48_9ENTE</name>
<evidence type="ECO:0000256" key="2">
    <source>
        <dbReference type="SAM" id="SignalP"/>
    </source>
</evidence>